<reference evidence="2 3" key="1">
    <citation type="submission" date="2020-08" db="EMBL/GenBank/DDBJ databases">
        <title>Genome public.</title>
        <authorList>
            <person name="Liu C."/>
            <person name="Sun Q."/>
        </authorList>
    </citation>
    <scope>NUCLEOTIDE SEQUENCE [LARGE SCALE GENOMIC DNA]</scope>
    <source>
        <strain evidence="2 3">BX1</strain>
    </source>
</reference>
<dbReference type="Gene3D" id="3.40.50.920">
    <property type="match status" value="1"/>
</dbReference>
<organism evidence="2 3">
    <name type="scientific">Yanshouia hominis</name>
    <dbReference type="NCBI Taxonomy" id="2763673"/>
    <lineage>
        <taxon>Bacteria</taxon>
        <taxon>Bacillati</taxon>
        <taxon>Bacillota</taxon>
        <taxon>Clostridia</taxon>
        <taxon>Eubacteriales</taxon>
        <taxon>Oscillospiraceae</taxon>
        <taxon>Yanshouia</taxon>
    </lineage>
</organism>
<evidence type="ECO:0000313" key="2">
    <source>
        <dbReference type="EMBL" id="MBC8577571.1"/>
    </source>
</evidence>
<dbReference type="Gene3D" id="3.40.50.970">
    <property type="match status" value="1"/>
</dbReference>
<dbReference type="InterPro" id="IPR033248">
    <property type="entry name" value="Transketolase_C"/>
</dbReference>
<dbReference type="EMBL" id="JACRTB010000037">
    <property type="protein sequence ID" value="MBC8577571.1"/>
    <property type="molecule type" value="Genomic_DNA"/>
</dbReference>
<sequence length="325" mass="34910">MTNLVCRDRTGIKDPEMKKAYPAALEALFAKNDKVLSMDADLMRAIGTVKLWRDHPDRVIECGIAEANMIGAAAGLSSEGYIPLTHTFAAFASRRVMDQIFMSCAYAKLNVKMIGSDPGVVAQMNGGTHTANEDIAMMRTLPDVTVVEVTDTVALPQILEQAVAQYGTFYIRLPRCAVPRVYAQNARLILGRANVLREGKDVAIFACGIEVSAALDAAELLASEGVEATVMDVFTIQPLDRGAILEAAERTGAVVTAENHSINGGLGSAIAECLGEGCPVPMERVGNLGEFGDVGKLTDLMKRYHLTAKDIAEKARKVLARKQTI</sequence>
<keyword evidence="3" id="KW-1185">Reference proteome</keyword>
<dbReference type="Pfam" id="PF02779">
    <property type="entry name" value="Transket_pyr"/>
    <property type="match status" value="1"/>
</dbReference>
<dbReference type="SUPFAM" id="SSF52922">
    <property type="entry name" value="TK C-terminal domain-like"/>
    <property type="match status" value="1"/>
</dbReference>
<evidence type="ECO:0000313" key="3">
    <source>
        <dbReference type="Proteomes" id="UP000658131"/>
    </source>
</evidence>
<protein>
    <submittedName>
        <fullName evidence="2">Transketolase family protein</fullName>
    </submittedName>
</protein>
<accession>A0ABR7NME1</accession>
<evidence type="ECO:0000259" key="1">
    <source>
        <dbReference type="SMART" id="SM00861"/>
    </source>
</evidence>
<dbReference type="SMART" id="SM00861">
    <property type="entry name" value="Transket_pyr"/>
    <property type="match status" value="1"/>
</dbReference>
<dbReference type="CDD" id="cd07033">
    <property type="entry name" value="TPP_PYR_DXS_TK_like"/>
    <property type="match status" value="1"/>
</dbReference>
<dbReference type="PANTHER" id="PTHR43825">
    <property type="entry name" value="PYRUVATE DEHYDROGENASE E1 COMPONENT"/>
    <property type="match status" value="1"/>
</dbReference>
<gene>
    <name evidence="2" type="ORF">H8717_14315</name>
</gene>
<dbReference type="SUPFAM" id="SSF52518">
    <property type="entry name" value="Thiamin diphosphate-binding fold (THDP-binding)"/>
    <property type="match status" value="1"/>
</dbReference>
<dbReference type="RefSeq" id="WP_262400963.1">
    <property type="nucleotide sequence ID" value="NZ_JACRTB010000037.1"/>
</dbReference>
<dbReference type="InterPro" id="IPR029061">
    <property type="entry name" value="THDP-binding"/>
</dbReference>
<dbReference type="PANTHER" id="PTHR43825:SF1">
    <property type="entry name" value="TRANSKETOLASE-LIKE PYRIMIDINE-BINDING DOMAIN-CONTAINING PROTEIN"/>
    <property type="match status" value="1"/>
</dbReference>
<name>A0ABR7NME1_9FIRM</name>
<dbReference type="Pfam" id="PF02780">
    <property type="entry name" value="Transketolase_C"/>
    <property type="match status" value="1"/>
</dbReference>
<dbReference type="InterPro" id="IPR005475">
    <property type="entry name" value="Transketolase-like_Pyr-bd"/>
</dbReference>
<dbReference type="InterPro" id="IPR009014">
    <property type="entry name" value="Transketo_C/PFOR_II"/>
</dbReference>
<proteinExistence type="predicted"/>
<dbReference type="Proteomes" id="UP000658131">
    <property type="component" value="Unassembled WGS sequence"/>
</dbReference>
<comment type="caution">
    <text evidence="2">The sequence shown here is derived from an EMBL/GenBank/DDBJ whole genome shotgun (WGS) entry which is preliminary data.</text>
</comment>
<dbReference type="InterPro" id="IPR051157">
    <property type="entry name" value="PDH/Transketolase"/>
</dbReference>
<feature type="domain" description="Transketolase-like pyrimidine-binding" evidence="1">
    <location>
        <begin position="15"/>
        <end position="181"/>
    </location>
</feature>